<evidence type="ECO:0000259" key="2">
    <source>
        <dbReference type="Pfam" id="PF00093"/>
    </source>
</evidence>
<protein>
    <recommendedName>
        <fullName evidence="2">VWFC domain-containing protein</fullName>
    </recommendedName>
</protein>
<dbReference type="Proteomes" id="UP001153292">
    <property type="component" value="Chromosome 11"/>
</dbReference>
<feature type="region of interest" description="Disordered" evidence="1">
    <location>
        <begin position="176"/>
        <end position="218"/>
    </location>
</feature>
<dbReference type="PANTHER" id="PTHR46526">
    <property type="entry name" value="CHORDIN"/>
    <property type="match status" value="1"/>
</dbReference>
<reference evidence="3" key="1">
    <citation type="submission" date="2021-12" db="EMBL/GenBank/DDBJ databases">
        <authorList>
            <person name="King R."/>
        </authorList>
    </citation>
    <scope>NUCLEOTIDE SEQUENCE</scope>
</reference>
<dbReference type="PANTHER" id="PTHR46526:SF1">
    <property type="entry name" value="CHORDIN"/>
    <property type="match status" value="1"/>
</dbReference>
<evidence type="ECO:0000313" key="4">
    <source>
        <dbReference type="Proteomes" id="UP001153292"/>
    </source>
</evidence>
<evidence type="ECO:0000313" key="3">
    <source>
        <dbReference type="EMBL" id="CAH0398355.1"/>
    </source>
</evidence>
<name>A0ABN8AZD8_CHISP</name>
<keyword evidence="4" id="KW-1185">Reference proteome</keyword>
<accession>A0ABN8AZD8</accession>
<dbReference type="SUPFAM" id="SSF57603">
    <property type="entry name" value="FnI-like domain"/>
    <property type="match status" value="1"/>
</dbReference>
<organism evidence="3 4">
    <name type="scientific">Chilo suppressalis</name>
    <name type="common">Asiatic rice borer moth</name>
    <dbReference type="NCBI Taxonomy" id="168631"/>
    <lineage>
        <taxon>Eukaryota</taxon>
        <taxon>Metazoa</taxon>
        <taxon>Ecdysozoa</taxon>
        <taxon>Arthropoda</taxon>
        <taxon>Hexapoda</taxon>
        <taxon>Insecta</taxon>
        <taxon>Pterygota</taxon>
        <taxon>Neoptera</taxon>
        <taxon>Endopterygota</taxon>
        <taxon>Lepidoptera</taxon>
        <taxon>Glossata</taxon>
        <taxon>Ditrysia</taxon>
        <taxon>Pyraloidea</taxon>
        <taxon>Crambidae</taxon>
        <taxon>Crambinae</taxon>
        <taxon>Chilo</taxon>
    </lineage>
</organism>
<dbReference type="Pfam" id="PF00093">
    <property type="entry name" value="VWC"/>
    <property type="match status" value="1"/>
</dbReference>
<dbReference type="EMBL" id="OU963904">
    <property type="protein sequence ID" value="CAH0398355.1"/>
    <property type="molecule type" value="Genomic_DNA"/>
</dbReference>
<dbReference type="InterPro" id="IPR052278">
    <property type="entry name" value="Chordin-like_regulators"/>
</dbReference>
<sequence>MFSIGVRYDLAKLSDLKIEQEWQYDGFLAPCSCKAHIECSTTQLLPTEDAHNCIDKAVLIGATTNMFSRNMSRSLSVHSRKCQFDKQARELGSTWFADLGPPFGVMYCFKCECLPVQKKRRVVAKVRCRNIKNECPEPTCDTPVLLPGRCCKTCPGDVNYSLPSRYMLCVPSAAEPFDSPSQHSRKQNRSKPYETIPHRNRAGHRFGTETKATRVLSM</sequence>
<proteinExistence type="predicted"/>
<evidence type="ECO:0000256" key="1">
    <source>
        <dbReference type="SAM" id="MobiDB-lite"/>
    </source>
</evidence>
<gene>
    <name evidence="3" type="ORF">CHILSU_LOCUS1474</name>
</gene>
<feature type="domain" description="VWFC" evidence="2">
    <location>
        <begin position="82"/>
        <end position="154"/>
    </location>
</feature>
<dbReference type="InterPro" id="IPR001007">
    <property type="entry name" value="VWF_dom"/>
</dbReference>